<dbReference type="OrthoDB" id="9786516at2"/>
<evidence type="ECO:0000313" key="4">
    <source>
        <dbReference type="Proteomes" id="UP000293154"/>
    </source>
</evidence>
<dbReference type="Proteomes" id="UP000293154">
    <property type="component" value="Chromosome"/>
</dbReference>
<dbReference type="Pfam" id="PF05065">
    <property type="entry name" value="Phage_capsid"/>
    <property type="match status" value="1"/>
</dbReference>
<protein>
    <submittedName>
        <fullName evidence="3">Phage major capsid protein</fullName>
    </submittedName>
</protein>
<name>A0A411WQF0_9GAMM</name>
<gene>
    <name evidence="3" type="ORF">EKN56_19695</name>
</gene>
<dbReference type="NCBIfam" id="TIGR01554">
    <property type="entry name" value="major_cap_HK97"/>
    <property type="match status" value="1"/>
</dbReference>
<feature type="domain" description="Phage capsid-like C-terminal" evidence="2">
    <location>
        <begin position="121"/>
        <end position="397"/>
    </location>
</feature>
<dbReference type="SUPFAM" id="SSF56563">
    <property type="entry name" value="Major capsid protein gp5"/>
    <property type="match status" value="1"/>
</dbReference>
<dbReference type="InterPro" id="IPR024455">
    <property type="entry name" value="Phage_capsid"/>
</dbReference>
<dbReference type="InterPro" id="IPR054612">
    <property type="entry name" value="Phage_capsid-like_C"/>
</dbReference>
<sequence>MSLKFHEMQQKRQTIAKEMRALHDSIGESVWTEEQRKSWNDAKTQLDQLDEQIQREEELRQLDDIAVKKQEPEQRQQNNEQEVRAAAFDKFLRHGMGELTNEERNAVKELRAQGVSPNEAGGYTVPTQMLNKVIDSMKAYGGIASVAQILTTSNGQDIPWATSDGTAEEGELLGENTQTTEEDVEFGGATLGAKKLSSKIIRVSNELLQDSGIDIEAYLAGRIAQRIGRGEAKYLVNGTGAGTPLQPKGLAASVTGATTAKALTLSWLDINALKHSIDPAYRNGPNFRLAFNDSTLKVISEMVDAQGRPLWLPDIVGAAPASVLHTPYVIDQAIADIGAGNKFMYCGDFNRFILRRIAYMTLKRLVERYADFDQTAFLAFHRFDCVLEDVAAIKALVGPASK</sequence>
<evidence type="ECO:0000313" key="3">
    <source>
        <dbReference type="EMBL" id="QBH98418.1"/>
    </source>
</evidence>
<dbReference type="Gene3D" id="3.30.2400.10">
    <property type="entry name" value="Major capsid protein gp5"/>
    <property type="match status" value="1"/>
</dbReference>
<dbReference type="AlphaFoldDB" id="A0A411WQF0"/>
<comment type="subcellular location">
    <subcellularLocation>
        <location evidence="1">Virion</location>
    </subcellularLocation>
</comment>
<dbReference type="EMBL" id="CP034752">
    <property type="protein sequence ID" value="QBH98418.1"/>
    <property type="molecule type" value="Genomic_DNA"/>
</dbReference>
<evidence type="ECO:0000259" key="2">
    <source>
        <dbReference type="Pfam" id="PF05065"/>
    </source>
</evidence>
<proteinExistence type="predicted"/>
<reference evidence="3 4" key="1">
    <citation type="submission" date="2019-03" db="EMBL/GenBank/DDBJ databases">
        <title>Pragia sp. nov. isolated from the gut tract of Carduelis flavirostris.</title>
        <authorList>
            <person name="Ge Y."/>
        </authorList>
    </citation>
    <scope>NUCLEOTIDE SEQUENCE [LARGE SCALE GENOMIC DNA]</scope>
    <source>
        <strain evidence="3 4">CF-458</strain>
    </source>
</reference>
<keyword evidence="4" id="KW-1185">Reference proteome</keyword>
<dbReference type="RefSeq" id="WP_130593343.1">
    <property type="nucleotide sequence ID" value="NZ_CP034752.1"/>
</dbReference>
<accession>A0A411WQF0</accession>
<evidence type="ECO:0000256" key="1">
    <source>
        <dbReference type="ARBA" id="ARBA00004328"/>
    </source>
</evidence>
<dbReference type="KEGG" id="prag:EKN56_19695"/>
<organism evidence="3 4">
    <name type="scientific">Limnobaculum zhutongyuii</name>
    <dbReference type="NCBI Taxonomy" id="2498113"/>
    <lineage>
        <taxon>Bacteria</taxon>
        <taxon>Pseudomonadati</taxon>
        <taxon>Pseudomonadota</taxon>
        <taxon>Gammaproteobacteria</taxon>
        <taxon>Enterobacterales</taxon>
        <taxon>Budviciaceae</taxon>
        <taxon>Limnobaculum</taxon>
    </lineage>
</organism>